<reference evidence="3 4" key="1">
    <citation type="submission" date="2024-02" db="EMBL/GenBank/DDBJ databases">
        <title>De novo assembly and annotation of 12 fungi associated with fruit tree decline syndrome in Ontario, Canada.</title>
        <authorList>
            <person name="Sulman M."/>
            <person name="Ellouze W."/>
            <person name="Ilyukhin E."/>
        </authorList>
    </citation>
    <scope>NUCLEOTIDE SEQUENCE [LARGE SCALE GENOMIC DNA]</scope>
    <source>
        <strain evidence="3 4">M169</strain>
    </source>
</reference>
<dbReference type="Gene3D" id="3.40.30.10">
    <property type="entry name" value="Glutaredoxin"/>
    <property type="match status" value="1"/>
</dbReference>
<evidence type="ECO:0000259" key="2">
    <source>
        <dbReference type="Pfam" id="PF06110"/>
    </source>
</evidence>
<comment type="caution">
    <text evidence="3">The sequence shown here is derived from an EMBL/GenBank/DDBJ whole genome shotgun (WGS) entry which is preliminary data.</text>
</comment>
<evidence type="ECO:0000256" key="1">
    <source>
        <dbReference type="ARBA" id="ARBA00008987"/>
    </source>
</evidence>
<dbReference type="EMBL" id="JAKNSF020000079">
    <property type="protein sequence ID" value="KAK7719435.1"/>
    <property type="molecule type" value="Genomic_DNA"/>
</dbReference>
<dbReference type="InterPro" id="IPR045108">
    <property type="entry name" value="TXNDC17-like"/>
</dbReference>
<comment type="similarity">
    <text evidence="1">Belongs to the thioredoxin family.</text>
</comment>
<gene>
    <name evidence="3" type="ORF">SLS63_010073</name>
</gene>
<dbReference type="InterPro" id="IPR010357">
    <property type="entry name" value="TXNDC17_dom"/>
</dbReference>
<dbReference type="PANTHER" id="PTHR12452">
    <property type="entry name" value="42-9-9 PROTEIN-RELATED"/>
    <property type="match status" value="1"/>
</dbReference>
<protein>
    <recommendedName>
        <fullName evidence="2">Thioredoxin domain-containing protein</fullName>
    </recommendedName>
</protein>
<dbReference type="Proteomes" id="UP001430848">
    <property type="component" value="Unassembled WGS sequence"/>
</dbReference>
<dbReference type="PANTHER" id="PTHR12452:SF0">
    <property type="entry name" value="THIOREDOXIN DOMAIN-CONTAINING PROTEIN 17"/>
    <property type="match status" value="1"/>
</dbReference>
<name>A0ABR1NY02_DIAER</name>
<evidence type="ECO:0000313" key="3">
    <source>
        <dbReference type="EMBL" id="KAK7719435.1"/>
    </source>
</evidence>
<sequence length="120" mass="13239">MASNAPRAVADAVAALAAKNQAPHFLVVYASIVNGRSWCGDCVRAEPLVQEKFPAGEQTRLTVQYAGDRETWRSPENEWRKFGVPALPTLYKVTPDGTWSQLVEGEVYDQKKLDAFVGTQ</sequence>
<feature type="domain" description="Thioredoxin" evidence="2">
    <location>
        <begin position="19"/>
        <end position="112"/>
    </location>
</feature>
<dbReference type="Pfam" id="PF06110">
    <property type="entry name" value="TXD17-like_Trx"/>
    <property type="match status" value="1"/>
</dbReference>
<keyword evidence="4" id="KW-1185">Reference proteome</keyword>
<dbReference type="InterPro" id="IPR036249">
    <property type="entry name" value="Thioredoxin-like_sf"/>
</dbReference>
<evidence type="ECO:0000313" key="4">
    <source>
        <dbReference type="Proteomes" id="UP001430848"/>
    </source>
</evidence>
<organism evidence="3 4">
    <name type="scientific">Diaporthe eres</name>
    <name type="common">Phomopsis oblonga</name>
    <dbReference type="NCBI Taxonomy" id="83184"/>
    <lineage>
        <taxon>Eukaryota</taxon>
        <taxon>Fungi</taxon>
        <taxon>Dikarya</taxon>
        <taxon>Ascomycota</taxon>
        <taxon>Pezizomycotina</taxon>
        <taxon>Sordariomycetes</taxon>
        <taxon>Sordariomycetidae</taxon>
        <taxon>Diaporthales</taxon>
        <taxon>Diaporthaceae</taxon>
        <taxon>Diaporthe</taxon>
        <taxon>Diaporthe eres species complex</taxon>
    </lineage>
</organism>
<proteinExistence type="inferred from homology"/>
<accession>A0ABR1NY02</accession>
<dbReference type="SUPFAM" id="SSF52833">
    <property type="entry name" value="Thioredoxin-like"/>
    <property type="match status" value="1"/>
</dbReference>